<dbReference type="Proteomes" id="UP001310290">
    <property type="component" value="Unassembled WGS sequence"/>
</dbReference>
<gene>
    <name evidence="1" type="ORF">QBA35_19145</name>
</gene>
<sequence>MTTPTIRKNVEASRERIIRHLEDGHAEMNRVGLGSPALDEFNALVIEQVSGADDPASALDAIVQLMREHRAGATA</sequence>
<proteinExistence type="predicted"/>
<name>A0ABU8AQF8_9ACTN</name>
<reference evidence="1" key="1">
    <citation type="submission" date="2023-04" db="EMBL/GenBank/DDBJ databases">
        <title>Genomic diversity of scab-causing Streptomyces spp. in the province of Quebec, Canada.</title>
        <authorList>
            <person name="Biessy A."/>
            <person name="Cadieux M."/>
            <person name="Ciotola M."/>
            <person name="Filion M."/>
        </authorList>
    </citation>
    <scope>NUCLEOTIDE SEQUENCE</scope>
    <source>
        <strain evidence="1">B21-115</strain>
    </source>
</reference>
<evidence type="ECO:0000313" key="2">
    <source>
        <dbReference type="Proteomes" id="UP001310290"/>
    </source>
</evidence>
<dbReference type="RefSeq" id="WP_334659212.1">
    <property type="nucleotide sequence ID" value="NZ_JARULZ010000001.1"/>
</dbReference>
<organism evidence="1 2">
    <name type="scientific">Streptomyces bottropensis</name>
    <dbReference type="NCBI Taxonomy" id="42235"/>
    <lineage>
        <taxon>Bacteria</taxon>
        <taxon>Bacillati</taxon>
        <taxon>Actinomycetota</taxon>
        <taxon>Actinomycetes</taxon>
        <taxon>Kitasatosporales</taxon>
        <taxon>Streptomycetaceae</taxon>
        <taxon>Streptomyces</taxon>
    </lineage>
</organism>
<keyword evidence="2" id="KW-1185">Reference proteome</keyword>
<accession>A0ABU8AQF8</accession>
<protein>
    <submittedName>
        <fullName evidence="1">Uncharacterized protein</fullName>
    </submittedName>
</protein>
<evidence type="ECO:0000313" key="1">
    <source>
        <dbReference type="EMBL" id="MEH0635418.1"/>
    </source>
</evidence>
<comment type="caution">
    <text evidence="1">The sequence shown here is derived from an EMBL/GenBank/DDBJ whole genome shotgun (WGS) entry which is preliminary data.</text>
</comment>
<dbReference type="EMBL" id="JARULZ010000001">
    <property type="protein sequence ID" value="MEH0635418.1"/>
    <property type="molecule type" value="Genomic_DNA"/>
</dbReference>